<evidence type="ECO:0000313" key="2">
    <source>
        <dbReference type="EMBL" id="NTY58567.1"/>
    </source>
</evidence>
<feature type="compositionally biased region" description="Low complexity" evidence="1">
    <location>
        <begin position="367"/>
        <end position="392"/>
    </location>
</feature>
<evidence type="ECO:0000256" key="1">
    <source>
        <dbReference type="SAM" id="MobiDB-lite"/>
    </source>
</evidence>
<sequence length="402" mass="42454">MANDLQSALMTMPGVADAWVFHDETYGEGFTFNVAVDAPTATRSELIAIADRIADVRISLIANYTQNVEFWVTPDKPVTVRRHSHFDPAQMADDAERLRVIAESADGRIDWFRGDDGAVNELSVTESHTPAADLLDAVGQSAGDTGLGMAVSPSSPSTRTPRMNVSFPLSAQKEASIKQFLGSVGVDVFGLRIDDDGVSALQAMVPADPAAAERELSTVIEASKAVATNPWMVAWYVPSAIGGVPLFGGAVEVTDCSVPAAQIRQAALGTGHDDISTLQERLQSKINTCVTPEPIRTEWTPPEPEALSPSAPITLNQRGTTVSAPAADTRTAVRRTTAAPTGGATRDTPIVRPVRLPLPLWSPGMRPRPAAAGDPIAADPGGAPHHPSAPHRSTSRTARSGR</sequence>
<feature type="region of interest" description="Disordered" evidence="1">
    <location>
        <begin position="294"/>
        <end position="316"/>
    </location>
</feature>
<feature type="region of interest" description="Disordered" evidence="1">
    <location>
        <begin position="330"/>
        <end position="349"/>
    </location>
</feature>
<reference evidence="2 3" key="1">
    <citation type="submission" date="2019-05" db="EMBL/GenBank/DDBJ databases">
        <title>Mycolicibacterium sphagni ENV482 genome assembly.</title>
        <authorList>
            <person name="Chen W."/>
            <person name="Faulkner N.W."/>
            <person name="Hyman M.R."/>
        </authorList>
    </citation>
    <scope>NUCLEOTIDE SEQUENCE [LARGE SCALE GENOMIC DNA]</scope>
    <source>
        <strain evidence="2 3">ENV482</strain>
    </source>
</reference>
<keyword evidence="3" id="KW-1185">Reference proteome</keyword>
<dbReference type="RefSeq" id="WP_174396544.1">
    <property type="nucleotide sequence ID" value="NZ_VBSB01000003.1"/>
</dbReference>
<organism evidence="2 3">
    <name type="scientific">Mycolicibacterium sphagni</name>
    <dbReference type="NCBI Taxonomy" id="1786"/>
    <lineage>
        <taxon>Bacteria</taxon>
        <taxon>Bacillati</taxon>
        <taxon>Actinomycetota</taxon>
        <taxon>Actinomycetes</taxon>
        <taxon>Mycobacteriales</taxon>
        <taxon>Mycobacteriaceae</taxon>
        <taxon>Mycolicibacterium</taxon>
    </lineage>
</organism>
<feature type="region of interest" description="Disordered" evidence="1">
    <location>
        <begin position="360"/>
        <end position="402"/>
    </location>
</feature>
<dbReference type="Proteomes" id="UP000708347">
    <property type="component" value="Unassembled WGS sequence"/>
</dbReference>
<gene>
    <name evidence="2" type="ORF">FEG63_03245</name>
</gene>
<dbReference type="EMBL" id="VBSB01000003">
    <property type="protein sequence ID" value="NTY58567.1"/>
    <property type="molecule type" value="Genomic_DNA"/>
</dbReference>
<name>A0ABX2JP40_9MYCO</name>
<evidence type="ECO:0000313" key="3">
    <source>
        <dbReference type="Proteomes" id="UP000708347"/>
    </source>
</evidence>
<protein>
    <submittedName>
        <fullName evidence="2">Uncharacterized protein</fullName>
    </submittedName>
</protein>
<comment type="caution">
    <text evidence="2">The sequence shown here is derived from an EMBL/GenBank/DDBJ whole genome shotgun (WGS) entry which is preliminary data.</text>
</comment>
<accession>A0ABX2JP40</accession>
<proteinExistence type="predicted"/>